<sequence>MKKDAESKNHIGPATLLFLLCWTTSLALVFISVLNLATGILSAIILGLSIINLAGFESLENYWDNLNHRTNSEKWYRTRLKMIATIILFTLYGSLPRNLSF</sequence>
<reference evidence="2 3" key="1">
    <citation type="journal article" date="2021" name="Int. J. Syst. Evol. Microbiol.">
        <title>Lentilactobacillus fungorum sp. nov., isolated from spent mushroom substrates.</title>
        <authorList>
            <person name="Tohno M."/>
            <person name="Tanizawa Y."/>
            <person name="Kojima Y."/>
            <person name="Sakamoto M."/>
            <person name="Ohkuma M."/>
            <person name="Kobayashi H."/>
        </authorList>
    </citation>
    <scope>NUCLEOTIDE SEQUENCE [LARGE SCALE GENOMIC DNA]</scope>
    <source>
        <strain evidence="2 3">YK48G</strain>
    </source>
</reference>
<dbReference type="EMBL" id="BNJR01000012">
    <property type="protein sequence ID" value="GHP13944.1"/>
    <property type="molecule type" value="Genomic_DNA"/>
</dbReference>
<dbReference type="Proteomes" id="UP000604765">
    <property type="component" value="Unassembled WGS sequence"/>
</dbReference>
<keyword evidence="3" id="KW-1185">Reference proteome</keyword>
<keyword evidence="1" id="KW-0812">Transmembrane</keyword>
<evidence type="ECO:0000256" key="1">
    <source>
        <dbReference type="SAM" id="Phobius"/>
    </source>
</evidence>
<feature type="transmembrane region" description="Helical" evidence="1">
    <location>
        <begin position="40"/>
        <end position="59"/>
    </location>
</feature>
<feature type="transmembrane region" description="Helical" evidence="1">
    <location>
        <begin position="80"/>
        <end position="95"/>
    </location>
</feature>
<dbReference type="RefSeq" id="WP_203629958.1">
    <property type="nucleotide sequence ID" value="NZ_BNJR01000012.1"/>
</dbReference>
<comment type="caution">
    <text evidence="2">The sequence shown here is derived from an EMBL/GenBank/DDBJ whole genome shotgun (WGS) entry which is preliminary data.</text>
</comment>
<protein>
    <submittedName>
        <fullName evidence="2">Uncharacterized protein</fullName>
    </submittedName>
</protein>
<keyword evidence="1" id="KW-0472">Membrane</keyword>
<name>A0ABQ3W2S8_9LACO</name>
<accession>A0ABQ3W2S8</accession>
<evidence type="ECO:0000313" key="2">
    <source>
        <dbReference type="EMBL" id="GHP13944.1"/>
    </source>
</evidence>
<organism evidence="2 3">
    <name type="scientific">Lentilactobacillus fungorum</name>
    <dbReference type="NCBI Taxonomy" id="2201250"/>
    <lineage>
        <taxon>Bacteria</taxon>
        <taxon>Bacillati</taxon>
        <taxon>Bacillota</taxon>
        <taxon>Bacilli</taxon>
        <taxon>Lactobacillales</taxon>
        <taxon>Lactobacillaceae</taxon>
        <taxon>Lentilactobacillus</taxon>
    </lineage>
</organism>
<proteinExistence type="predicted"/>
<gene>
    <name evidence="2" type="ORF">YK48G_13690</name>
</gene>
<evidence type="ECO:0000313" key="3">
    <source>
        <dbReference type="Proteomes" id="UP000604765"/>
    </source>
</evidence>
<keyword evidence="1" id="KW-1133">Transmembrane helix</keyword>
<feature type="transmembrane region" description="Helical" evidence="1">
    <location>
        <begin position="12"/>
        <end position="34"/>
    </location>
</feature>